<organism evidence="1">
    <name type="scientific">marine metagenome</name>
    <dbReference type="NCBI Taxonomy" id="408172"/>
    <lineage>
        <taxon>unclassified sequences</taxon>
        <taxon>metagenomes</taxon>
        <taxon>ecological metagenomes</taxon>
    </lineage>
</organism>
<dbReference type="Pfam" id="PF11233">
    <property type="entry name" value="DUF3035"/>
    <property type="match status" value="1"/>
</dbReference>
<sequence length="178" mass="20463">MKIKYFIILSVVLTLNACSNVRDSAGVTRKSIDEFQVVENPPLIIPPDFNLLPPDQLEEKNIDDEEKELAQEILFGLDENEIQTVTQLSTMNQILSQADALDASSSIREEIDREFAQEIKTDGIFQINWENEVEVLDAIKESERIRNKNFEGESIAEGDVPIKTKKIKIKKKKRFFFF</sequence>
<evidence type="ECO:0008006" key="2">
    <source>
        <dbReference type="Google" id="ProtNLM"/>
    </source>
</evidence>
<gene>
    <name evidence="1" type="ORF">METZ01_LOCUS78174</name>
</gene>
<dbReference type="InterPro" id="IPR021395">
    <property type="entry name" value="DUF3035"/>
</dbReference>
<evidence type="ECO:0000313" key="1">
    <source>
        <dbReference type="EMBL" id="SVA25320.1"/>
    </source>
</evidence>
<reference evidence="1" key="1">
    <citation type="submission" date="2018-05" db="EMBL/GenBank/DDBJ databases">
        <authorList>
            <person name="Lanie J.A."/>
            <person name="Ng W.-L."/>
            <person name="Kazmierczak K.M."/>
            <person name="Andrzejewski T.M."/>
            <person name="Davidsen T.M."/>
            <person name="Wayne K.J."/>
            <person name="Tettelin H."/>
            <person name="Glass J.I."/>
            <person name="Rusch D."/>
            <person name="Podicherti R."/>
            <person name="Tsui H.-C.T."/>
            <person name="Winkler M.E."/>
        </authorList>
    </citation>
    <scope>NUCLEOTIDE SEQUENCE</scope>
</reference>
<dbReference type="AlphaFoldDB" id="A0A381UAV6"/>
<proteinExistence type="predicted"/>
<protein>
    <recommendedName>
        <fullName evidence="2">DUF3035 domain-containing protein</fullName>
    </recommendedName>
</protein>
<accession>A0A381UAV6</accession>
<name>A0A381UAV6_9ZZZZ</name>
<dbReference type="EMBL" id="UINC01006076">
    <property type="protein sequence ID" value="SVA25320.1"/>
    <property type="molecule type" value="Genomic_DNA"/>
</dbReference>